<dbReference type="AlphaFoldDB" id="A0AA39HYV6"/>
<keyword evidence="2" id="KW-1185">Reference proteome</keyword>
<proteinExistence type="predicted"/>
<sequence>MSPPTLQDWVIRRHVLTAIQRPSSVLNFGLVIPKFLADQVTTVIDDFENFRKFSSVKVPDEALVVLGGRFNLISTIKQCRKPELSYFQLCVENGLDEEFSDFYMQHTELFQSFPKRIPAIWEAYFVSNWSLSPEVEFTQLMSCCDQCIRHQWNYCLKRILKRAKAELPDRFFDVQQLAFFISLKLEKVESLKVIIEADPSLAEQPSLREEAMDVFADTACGTKMIGFALVASRESSDIFAFLKTFNETLSEFDRELLTRMFSMYSPECEAKEVALEQLRKLLFE</sequence>
<reference evidence="1" key="1">
    <citation type="submission" date="2023-06" db="EMBL/GenBank/DDBJ databases">
        <title>Genomic analysis of the entomopathogenic nematode Steinernema hermaphroditum.</title>
        <authorList>
            <person name="Schwarz E.M."/>
            <person name="Heppert J.K."/>
            <person name="Baniya A."/>
            <person name="Schwartz H.T."/>
            <person name="Tan C.-H."/>
            <person name="Antoshechkin I."/>
            <person name="Sternberg P.W."/>
            <person name="Goodrich-Blair H."/>
            <person name="Dillman A.R."/>
        </authorList>
    </citation>
    <scope>NUCLEOTIDE SEQUENCE</scope>
    <source>
        <strain evidence="1">PS9179</strain>
        <tissue evidence="1">Whole animal</tissue>
    </source>
</reference>
<dbReference type="Proteomes" id="UP001175271">
    <property type="component" value="Unassembled WGS sequence"/>
</dbReference>
<name>A0AA39HYV6_9BILA</name>
<gene>
    <name evidence="1" type="ORF">QR680_011545</name>
</gene>
<evidence type="ECO:0000313" key="2">
    <source>
        <dbReference type="Proteomes" id="UP001175271"/>
    </source>
</evidence>
<accession>A0AA39HYV6</accession>
<dbReference type="EMBL" id="JAUCMV010000002">
    <property type="protein sequence ID" value="KAK0414651.1"/>
    <property type="molecule type" value="Genomic_DNA"/>
</dbReference>
<comment type="caution">
    <text evidence="1">The sequence shown here is derived from an EMBL/GenBank/DDBJ whole genome shotgun (WGS) entry which is preliminary data.</text>
</comment>
<evidence type="ECO:0000313" key="1">
    <source>
        <dbReference type="EMBL" id="KAK0414651.1"/>
    </source>
</evidence>
<organism evidence="1 2">
    <name type="scientific">Steinernema hermaphroditum</name>
    <dbReference type="NCBI Taxonomy" id="289476"/>
    <lineage>
        <taxon>Eukaryota</taxon>
        <taxon>Metazoa</taxon>
        <taxon>Ecdysozoa</taxon>
        <taxon>Nematoda</taxon>
        <taxon>Chromadorea</taxon>
        <taxon>Rhabditida</taxon>
        <taxon>Tylenchina</taxon>
        <taxon>Panagrolaimomorpha</taxon>
        <taxon>Strongyloidoidea</taxon>
        <taxon>Steinernematidae</taxon>
        <taxon>Steinernema</taxon>
    </lineage>
</organism>
<protein>
    <submittedName>
        <fullName evidence="1">Uncharacterized protein</fullName>
    </submittedName>
</protein>